<keyword evidence="2" id="KW-0235">DNA replication</keyword>
<evidence type="ECO:0000313" key="5">
    <source>
        <dbReference type="EMBL" id="OZI26679.1"/>
    </source>
</evidence>
<dbReference type="GO" id="GO:0003697">
    <property type="term" value="F:single-stranded DNA binding"/>
    <property type="evidence" value="ECO:0007669"/>
    <property type="project" value="UniProtKB-UniRule"/>
</dbReference>
<comment type="caution">
    <text evidence="2">Lacks conserved residue(s) required for the propagation of feature annotation.</text>
</comment>
<name>A0A261RNS3_9BORD</name>
<dbReference type="InterPro" id="IPR012340">
    <property type="entry name" value="NA-bd_OB-fold"/>
</dbReference>
<dbReference type="RefSeq" id="WP_094845772.1">
    <property type="nucleotide sequence ID" value="NZ_NEVJ01000001.1"/>
</dbReference>
<gene>
    <name evidence="5" type="ORF">CAL26_04985</name>
</gene>
<dbReference type="Proteomes" id="UP000216857">
    <property type="component" value="Unassembled WGS sequence"/>
</dbReference>
<dbReference type="CDD" id="cd04496">
    <property type="entry name" value="SSB_OBF"/>
    <property type="match status" value="1"/>
</dbReference>
<dbReference type="OrthoDB" id="9809878at2"/>
<evidence type="ECO:0000313" key="6">
    <source>
        <dbReference type="Proteomes" id="UP000216857"/>
    </source>
</evidence>
<evidence type="ECO:0000256" key="1">
    <source>
        <dbReference type="ARBA" id="ARBA00023125"/>
    </source>
</evidence>
<keyword evidence="2" id="KW-0227">DNA damage</keyword>
<comment type="caution">
    <text evidence="5">The sequence shown here is derived from an EMBL/GenBank/DDBJ whole genome shotgun (WGS) entry which is preliminary data.</text>
</comment>
<proteinExistence type="inferred from homology"/>
<dbReference type="PROSITE" id="PS50935">
    <property type="entry name" value="SSB"/>
    <property type="match status" value="1"/>
</dbReference>
<comment type="function">
    <text evidence="2">Plays an important role in DNA replication, recombination and repair. Binds to ssDNA and to an array of partner proteins to recruit them to their sites of action during DNA metabolism.</text>
</comment>
<feature type="short sequence motif" description="Important for interaction with partner proteins" evidence="2">
    <location>
        <begin position="144"/>
        <end position="149"/>
    </location>
</feature>
<dbReference type="SUPFAM" id="SSF50249">
    <property type="entry name" value="Nucleic acid-binding proteins"/>
    <property type="match status" value="1"/>
</dbReference>
<evidence type="ECO:0000256" key="3">
    <source>
        <dbReference type="PIRNR" id="PIRNR002070"/>
    </source>
</evidence>
<evidence type="ECO:0000256" key="2">
    <source>
        <dbReference type="HAMAP-Rule" id="MF_00984"/>
    </source>
</evidence>
<dbReference type="HAMAP" id="MF_00984">
    <property type="entry name" value="SSB"/>
    <property type="match status" value="1"/>
</dbReference>
<accession>A0A261RNS3</accession>
<comment type="subunit">
    <text evidence="2">Homotetramer.</text>
</comment>
<keyword evidence="2" id="KW-0233">DNA recombination</keyword>
<dbReference type="InterPro" id="IPR011344">
    <property type="entry name" value="ssDNA-bd"/>
</dbReference>
<reference evidence="5" key="1">
    <citation type="submission" date="2017-05" db="EMBL/GenBank/DDBJ databases">
        <title>Complete and WGS of Bordetella genogroups.</title>
        <authorList>
            <person name="Spilker T."/>
            <person name="Lipuma J."/>
        </authorList>
    </citation>
    <scope>NUCLEOTIDE SEQUENCE</scope>
    <source>
        <strain evidence="5">AU21707</strain>
    </source>
</reference>
<sequence length="149" mass="16918">MANDLNRCEFIGRLGRDPETRYGADGGCVVNFSLAVGWKTKDKDGTEWVRIVVFGKLAEICAEYLTKGKQVYVSGRMRTREYEKDGDKRYVTEVVADQMQMLAGKDNDQEREPQQKRSSYADRKSAPQPSQPAKTPEQNLADMDDDIPF</sequence>
<dbReference type="PANTHER" id="PTHR10302:SF27">
    <property type="entry name" value="SINGLE-STRANDED DNA-BINDING PROTEIN"/>
    <property type="match status" value="1"/>
</dbReference>
<keyword evidence="2" id="KW-0234">DNA repair</keyword>
<feature type="compositionally biased region" description="Basic and acidic residues" evidence="4">
    <location>
        <begin position="105"/>
        <end position="125"/>
    </location>
</feature>
<protein>
    <recommendedName>
        <fullName evidence="2 3">Single-stranded DNA-binding protein</fullName>
        <shortName evidence="2">SSB</shortName>
    </recommendedName>
</protein>
<dbReference type="GO" id="GO:0006260">
    <property type="term" value="P:DNA replication"/>
    <property type="evidence" value="ECO:0007669"/>
    <property type="project" value="UniProtKB-UniRule"/>
</dbReference>
<organism evidence="5 6">
    <name type="scientific">Bordetella genomosp. 9</name>
    <dbReference type="NCBI Taxonomy" id="1416803"/>
    <lineage>
        <taxon>Bacteria</taxon>
        <taxon>Pseudomonadati</taxon>
        <taxon>Pseudomonadota</taxon>
        <taxon>Betaproteobacteria</taxon>
        <taxon>Burkholderiales</taxon>
        <taxon>Alcaligenaceae</taxon>
        <taxon>Bordetella</taxon>
    </lineage>
</organism>
<dbReference type="Gene3D" id="2.40.50.140">
    <property type="entry name" value="Nucleic acid-binding proteins"/>
    <property type="match status" value="1"/>
</dbReference>
<dbReference type="AlphaFoldDB" id="A0A261RNS3"/>
<dbReference type="GO" id="GO:0006310">
    <property type="term" value="P:DNA recombination"/>
    <property type="evidence" value="ECO:0007669"/>
    <property type="project" value="UniProtKB-UniRule"/>
</dbReference>
<evidence type="ECO:0000256" key="4">
    <source>
        <dbReference type="SAM" id="MobiDB-lite"/>
    </source>
</evidence>
<dbReference type="Pfam" id="PF00436">
    <property type="entry name" value="SSB"/>
    <property type="match status" value="1"/>
</dbReference>
<dbReference type="GO" id="GO:0006281">
    <property type="term" value="P:DNA repair"/>
    <property type="evidence" value="ECO:0007669"/>
    <property type="project" value="UniProtKB-UniRule"/>
</dbReference>
<dbReference type="GO" id="GO:0009295">
    <property type="term" value="C:nucleoid"/>
    <property type="evidence" value="ECO:0007669"/>
    <property type="project" value="TreeGrafter"/>
</dbReference>
<dbReference type="NCBIfam" id="TIGR00621">
    <property type="entry name" value="ssb"/>
    <property type="match status" value="1"/>
</dbReference>
<dbReference type="PIRSF" id="PIRSF002070">
    <property type="entry name" value="SSB"/>
    <property type="match status" value="1"/>
</dbReference>
<feature type="compositionally biased region" description="Polar residues" evidence="4">
    <location>
        <begin position="127"/>
        <end position="138"/>
    </location>
</feature>
<feature type="region of interest" description="Disordered" evidence="4">
    <location>
        <begin position="100"/>
        <end position="149"/>
    </location>
</feature>
<dbReference type="InterPro" id="IPR000424">
    <property type="entry name" value="Primosome_PriB/ssb"/>
</dbReference>
<keyword evidence="6" id="KW-1185">Reference proteome</keyword>
<keyword evidence="1 2" id="KW-0238">DNA-binding</keyword>
<dbReference type="EMBL" id="NEVJ01000001">
    <property type="protein sequence ID" value="OZI26679.1"/>
    <property type="molecule type" value="Genomic_DNA"/>
</dbReference>
<dbReference type="PANTHER" id="PTHR10302">
    <property type="entry name" value="SINGLE-STRANDED DNA-BINDING PROTEIN"/>
    <property type="match status" value="1"/>
</dbReference>